<evidence type="ECO:0000256" key="3">
    <source>
        <dbReference type="ARBA" id="ARBA00012374"/>
    </source>
</evidence>
<sequence length="275" mass="30044">MEFPLLIKAIVLGIIEGLTEFLPVSSTGHLIVAQDLLGFAGERAKVFAVFIQLGAILAVCWEYRARFLKVASGLGSDPAARRFAINLLVAFAPAVVLGVAFHKTIKTYLFSPVTVAGALVAGALVILWVERRNHRGRIASVDDMTWKDALKVGLAQTVAMFPGVSRSGATIVGGMLFGLTREAATLFSFFLAVPTMLAAVTYDTYKSWSLLSVADLELFAAGFVTAFVTALLTVRALLAYVSRHNFRPFAWYRLFFGGIVLLTWWTGWVDWSEPF</sequence>
<dbReference type="Proteomes" id="UP000321201">
    <property type="component" value="Unassembled WGS sequence"/>
</dbReference>
<protein>
    <recommendedName>
        <fullName evidence="4 14">Undecaprenyl-diphosphatase</fullName>
        <ecNumber evidence="3 14">3.6.1.27</ecNumber>
    </recommendedName>
    <alternativeName>
        <fullName evidence="12 14">Bacitracin resistance protein</fullName>
    </alternativeName>
    <alternativeName>
        <fullName evidence="11 14">Undecaprenyl pyrophosphate phosphatase</fullName>
    </alternativeName>
</protein>
<evidence type="ECO:0000256" key="5">
    <source>
        <dbReference type="ARBA" id="ARBA00022475"/>
    </source>
</evidence>
<dbReference type="RefSeq" id="WP_147798562.1">
    <property type="nucleotide sequence ID" value="NZ_VPFL01000002.1"/>
</dbReference>
<organism evidence="15 16">
    <name type="scientific">Pelomicrobium methylotrophicum</name>
    <dbReference type="NCBI Taxonomy" id="2602750"/>
    <lineage>
        <taxon>Bacteria</taxon>
        <taxon>Pseudomonadati</taxon>
        <taxon>Pseudomonadota</taxon>
        <taxon>Hydrogenophilia</taxon>
        <taxon>Hydrogenophilia incertae sedis</taxon>
        <taxon>Pelomicrobium</taxon>
    </lineage>
</organism>
<proteinExistence type="inferred from homology"/>
<comment type="subcellular location">
    <subcellularLocation>
        <location evidence="1 14">Cell membrane</location>
        <topology evidence="1 14">Multi-pass membrane protein</topology>
    </subcellularLocation>
</comment>
<evidence type="ECO:0000256" key="7">
    <source>
        <dbReference type="ARBA" id="ARBA00022801"/>
    </source>
</evidence>
<comment type="function">
    <text evidence="14">Catalyzes the dephosphorylation of undecaprenyl diphosphate (UPP). Confers resistance to bacitracin.</text>
</comment>
<dbReference type="PANTHER" id="PTHR30622">
    <property type="entry name" value="UNDECAPRENYL-DIPHOSPHATASE"/>
    <property type="match status" value="1"/>
</dbReference>
<keyword evidence="5 14" id="KW-1003">Cell membrane</keyword>
<dbReference type="HAMAP" id="MF_01006">
    <property type="entry name" value="Undec_diphosphatase"/>
    <property type="match status" value="1"/>
</dbReference>
<keyword evidence="16" id="KW-1185">Reference proteome</keyword>
<keyword evidence="7 14" id="KW-0378">Hydrolase</keyword>
<dbReference type="InParanoid" id="A0A5C7EPF4"/>
<comment type="caution">
    <text evidence="15">The sequence shown here is derived from an EMBL/GenBank/DDBJ whole genome shotgun (WGS) entry which is preliminary data.</text>
</comment>
<evidence type="ECO:0000256" key="6">
    <source>
        <dbReference type="ARBA" id="ARBA00022692"/>
    </source>
</evidence>
<dbReference type="GO" id="GO:0009252">
    <property type="term" value="P:peptidoglycan biosynthetic process"/>
    <property type="evidence" value="ECO:0007669"/>
    <property type="project" value="UniProtKB-KW"/>
</dbReference>
<keyword evidence="14" id="KW-0961">Cell wall biogenesis/degradation</keyword>
<evidence type="ECO:0000313" key="16">
    <source>
        <dbReference type="Proteomes" id="UP000321201"/>
    </source>
</evidence>
<dbReference type="GO" id="GO:0071555">
    <property type="term" value="P:cell wall organization"/>
    <property type="evidence" value="ECO:0007669"/>
    <property type="project" value="UniProtKB-KW"/>
</dbReference>
<keyword evidence="14" id="KW-0573">Peptidoglycan synthesis</keyword>
<dbReference type="GO" id="GO:0050380">
    <property type="term" value="F:undecaprenyl-diphosphatase activity"/>
    <property type="evidence" value="ECO:0007669"/>
    <property type="project" value="UniProtKB-UniRule"/>
</dbReference>
<feature type="transmembrane region" description="Helical" evidence="14">
    <location>
        <begin position="83"/>
        <end position="102"/>
    </location>
</feature>
<keyword evidence="14" id="KW-0133">Cell shape</keyword>
<keyword evidence="10 14" id="KW-0046">Antibiotic resistance</keyword>
<evidence type="ECO:0000256" key="2">
    <source>
        <dbReference type="ARBA" id="ARBA00010621"/>
    </source>
</evidence>
<evidence type="ECO:0000256" key="1">
    <source>
        <dbReference type="ARBA" id="ARBA00004651"/>
    </source>
</evidence>
<dbReference type="InterPro" id="IPR003824">
    <property type="entry name" value="UppP"/>
</dbReference>
<dbReference type="NCBIfam" id="TIGR00753">
    <property type="entry name" value="undec_PP_bacA"/>
    <property type="match status" value="1"/>
</dbReference>
<comment type="similarity">
    <text evidence="2 14">Belongs to the UppP family.</text>
</comment>
<dbReference type="Pfam" id="PF02673">
    <property type="entry name" value="BacA"/>
    <property type="match status" value="1"/>
</dbReference>
<name>A0A5C7EPF4_9PROT</name>
<evidence type="ECO:0000256" key="11">
    <source>
        <dbReference type="ARBA" id="ARBA00032707"/>
    </source>
</evidence>
<reference evidence="15 16" key="1">
    <citation type="submission" date="2019-08" db="EMBL/GenBank/DDBJ databases">
        <title>Pelomicrobium methylotrophicum gen. nov., sp. nov. a moderately thermophilic, facultatively anaerobic, lithoautotrophic and methylotrophic bacterium isolated from a terrestrial mud volcano.</title>
        <authorList>
            <person name="Slobodkina G.B."/>
            <person name="Merkel A.Y."/>
            <person name="Slobodkin A.I."/>
        </authorList>
    </citation>
    <scope>NUCLEOTIDE SEQUENCE [LARGE SCALE GENOMIC DNA]</scope>
    <source>
        <strain evidence="15 16">SM250</strain>
    </source>
</reference>
<keyword evidence="6 14" id="KW-0812">Transmembrane</keyword>
<dbReference type="EC" id="3.6.1.27" evidence="3 14"/>
<dbReference type="AlphaFoldDB" id="A0A5C7EPF4"/>
<dbReference type="NCBIfam" id="NF001389">
    <property type="entry name" value="PRK00281.1-2"/>
    <property type="match status" value="1"/>
</dbReference>
<accession>A0A5C7EPF4</accession>
<dbReference type="GO" id="GO:0005886">
    <property type="term" value="C:plasma membrane"/>
    <property type="evidence" value="ECO:0007669"/>
    <property type="project" value="UniProtKB-SubCell"/>
</dbReference>
<keyword evidence="8 14" id="KW-1133">Transmembrane helix</keyword>
<feature type="transmembrane region" description="Helical" evidence="14">
    <location>
        <begin position="183"/>
        <end position="202"/>
    </location>
</feature>
<dbReference type="EMBL" id="VPFL01000002">
    <property type="protein sequence ID" value="TXF13388.1"/>
    <property type="molecule type" value="Genomic_DNA"/>
</dbReference>
<comment type="miscellaneous">
    <text evidence="14">Bacitracin is thought to be involved in the inhibition of peptidoglycan synthesis by sequestering undecaprenyl diphosphate, thereby reducing the pool of lipid carrier available.</text>
</comment>
<evidence type="ECO:0000313" key="15">
    <source>
        <dbReference type="EMBL" id="TXF13388.1"/>
    </source>
</evidence>
<feature type="transmembrane region" description="Helical" evidence="14">
    <location>
        <begin position="108"/>
        <end position="129"/>
    </location>
</feature>
<dbReference type="GO" id="GO:0008360">
    <property type="term" value="P:regulation of cell shape"/>
    <property type="evidence" value="ECO:0007669"/>
    <property type="project" value="UniProtKB-KW"/>
</dbReference>
<dbReference type="FunCoup" id="A0A5C7EPF4">
    <property type="interactions" value="328"/>
</dbReference>
<evidence type="ECO:0000256" key="14">
    <source>
        <dbReference type="HAMAP-Rule" id="MF_01006"/>
    </source>
</evidence>
<dbReference type="OrthoDB" id="5290362at2"/>
<evidence type="ECO:0000256" key="12">
    <source>
        <dbReference type="ARBA" id="ARBA00032932"/>
    </source>
</evidence>
<dbReference type="NCBIfam" id="NF001390">
    <property type="entry name" value="PRK00281.1-4"/>
    <property type="match status" value="1"/>
</dbReference>
<evidence type="ECO:0000256" key="8">
    <source>
        <dbReference type="ARBA" id="ARBA00022989"/>
    </source>
</evidence>
<dbReference type="GO" id="GO:0046677">
    <property type="term" value="P:response to antibiotic"/>
    <property type="evidence" value="ECO:0007669"/>
    <property type="project" value="UniProtKB-UniRule"/>
</dbReference>
<gene>
    <name evidence="14" type="primary">uppP</name>
    <name evidence="15" type="ORF">FR698_02300</name>
</gene>
<keyword evidence="9 14" id="KW-0472">Membrane</keyword>
<evidence type="ECO:0000256" key="9">
    <source>
        <dbReference type="ARBA" id="ARBA00023136"/>
    </source>
</evidence>
<evidence type="ECO:0000256" key="13">
    <source>
        <dbReference type="ARBA" id="ARBA00047594"/>
    </source>
</evidence>
<feature type="transmembrane region" description="Helical" evidence="14">
    <location>
        <begin position="218"/>
        <end position="238"/>
    </location>
</feature>
<feature type="transmembrane region" description="Helical" evidence="14">
    <location>
        <begin position="250"/>
        <end position="268"/>
    </location>
</feature>
<evidence type="ECO:0000256" key="10">
    <source>
        <dbReference type="ARBA" id="ARBA00023251"/>
    </source>
</evidence>
<dbReference type="PANTHER" id="PTHR30622:SF3">
    <property type="entry name" value="UNDECAPRENYL-DIPHOSPHATASE"/>
    <property type="match status" value="1"/>
</dbReference>
<comment type="catalytic activity">
    <reaction evidence="13 14">
        <text>di-trans,octa-cis-undecaprenyl diphosphate + H2O = di-trans,octa-cis-undecaprenyl phosphate + phosphate + H(+)</text>
        <dbReference type="Rhea" id="RHEA:28094"/>
        <dbReference type="ChEBI" id="CHEBI:15377"/>
        <dbReference type="ChEBI" id="CHEBI:15378"/>
        <dbReference type="ChEBI" id="CHEBI:43474"/>
        <dbReference type="ChEBI" id="CHEBI:58405"/>
        <dbReference type="ChEBI" id="CHEBI:60392"/>
        <dbReference type="EC" id="3.6.1.27"/>
    </reaction>
</comment>
<evidence type="ECO:0000256" key="4">
    <source>
        <dbReference type="ARBA" id="ARBA00021581"/>
    </source>
</evidence>
<feature type="transmembrane region" description="Helical" evidence="14">
    <location>
        <begin position="46"/>
        <end position="63"/>
    </location>
</feature>